<dbReference type="AlphaFoldDB" id="A0A5B0MWQ1"/>
<proteinExistence type="predicted"/>
<name>A0A5B0MWQ1_PUCGR</name>
<organism evidence="1 3">
    <name type="scientific">Puccinia graminis f. sp. tritici</name>
    <dbReference type="NCBI Taxonomy" id="56615"/>
    <lineage>
        <taxon>Eukaryota</taxon>
        <taxon>Fungi</taxon>
        <taxon>Dikarya</taxon>
        <taxon>Basidiomycota</taxon>
        <taxon>Pucciniomycotina</taxon>
        <taxon>Pucciniomycetes</taxon>
        <taxon>Pucciniales</taxon>
        <taxon>Pucciniaceae</taxon>
        <taxon>Puccinia</taxon>
    </lineage>
</organism>
<evidence type="ECO:0000313" key="1">
    <source>
        <dbReference type="EMBL" id="KAA1080604.1"/>
    </source>
</evidence>
<dbReference type="EMBL" id="VDEP01000103">
    <property type="protein sequence ID" value="KAA1131561.1"/>
    <property type="molecule type" value="Genomic_DNA"/>
</dbReference>
<sequence>MKNGFMGNGMLLAVPYVMSSRQFRGHESNMFAIIDSAIKLLMNHQGGAVHYSFRKAGLDQKRNSMSTFNLHQFQLTAKYVSFLKWKIEENYQNP</sequence>
<accession>A0A5B0MWQ1</accession>
<evidence type="ECO:0000313" key="2">
    <source>
        <dbReference type="EMBL" id="KAA1131561.1"/>
    </source>
</evidence>
<evidence type="ECO:0000313" key="4">
    <source>
        <dbReference type="Proteomes" id="UP000325313"/>
    </source>
</evidence>
<dbReference type="Proteomes" id="UP000325313">
    <property type="component" value="Unassembled WGS sequence"/>
</dbReference>
<dbReference type="Proteomes" id="UP000324748">
    <property type="component" value="Unassembled WGS sequence"/>
</dbReference>
<gene>
    <name evidence="1" type="ORF">PGT21_014291</name>
    <name evidence="2" type="ORF">PGTUg99_030956</name>
</gene>
<comment type="caution">
    <text evidence="1">The sequence shown here is derived from an EMBL/GenBank/DDBJ whole genome shotgun (WGS) entry which is preliminary data.</text>
</comment>
<dbReference type="EMBL" id="VSWC01000131">
    <property type="protein sequence ID" value="KAA1080604.1"/>
    <property type="molecule type" value="Genomic_DNA"/>
</dbReference>
<keyword evidence="3" id="KW-1185">Reference proteome</keyword>
<evidence type="ECO:0000313" key="3">
    <source>
        <dbReference type="Proteomes" id="UP000324748"/>
    </source>
</evidence>
<reference evidence="3 4" key="1">
    <citation type="submission" date="2019-05" db="EMBL/GenBank/DDBJ databases">
        <title>Emergence of the Ug99 lineage of the wheat stem rust pathogen through somatic hybridization.</title>
        <authorList>
            <person name="Li F."/>
            <person name="Upadhyaya N.M."/>
            <person name="Sperschneider J."/>
            <person name="Matny O."/>
            <person name="Nguyen-Phuc H."/>
            <person name="Mago R."/>
            <person name="Raley C."/>
            <person name="Miller M.E."/>
            <person name="Silverstein K.A.T."/>
            <person name="Henningsen E."/>
            <person name="Hirsch C.D."/>
            <person name="Visser B."/>
            <person name="Pretorius Z.A."/>
            <person name="Steffenson B.J."/>
            <person name="Schwessinger B."/>
            <person name="Dodds P.N."/>
            <person name="Figueroa M."/>
        </authorList>
    </citation>
    <scope>NUCLEOTIDE SEQUENCE [LARGE SCALE GENOMIC DNA]</scope>
    <source>
        <strain evidence="1">21-0</strain>
        <strain evidence="2 4">Ug99</strain>
    </source>
</reference>
<protein>
    <submittedName>
        <fullName evidence="1">Uncharacterized protein</fullName>
    </submittedName>
</protein>